<dbReference type="AlphaFoldDB" id="A0A0E9VS87"/>
<dbReference type="EMBL" id="GBXM01027641">
    <property type="protein sequence ID" value="JAH80936.1"/>
    <property type="molecule type" value="Transcribed_RNA"/>
</dbReference>
<proteinExistence type="predicted"/>
<protein>
    <submittedName>
        <fullName evidence="1">Uncharacterized protein</fullName>
    </submittedName>
</protein>
<sequence>MINSYRALLQATLMRTLFGIGQGTWNVWANQRIVV</sequence>
<name>A0A0E9VS87_ANGAN</name>
<organism evidence="1">
    <name type="scientific">Anguilla anguilla</name>
    <name type="common">European freshwater eel</name>
    <name type="synonym">Muraena anguilla</name>
    <dbReference type="NCBI Taxonomy" id="7936"/>
    <lineage>
        <taxon>Eukaryota</taxon>
        <taxon>Metazoa</taxon>
        <taxon>Chordata</taxon>
        <taxon>Craniata</taxon>
        <taxon>Vertebrata</taxon>
        <taxon>Euteleostomi</taxon>
        <taxon>Actinopterygii</taxon>
        <taxon>Neopterygii</taxon>
        <taxon>Teleostei</taxon>
        <taxon>Anguilliformes</taxon>
        <taxon>Anguillidae</taxon>
        <taxon>Anguilla</taxon>
    </lineage>
</organism>
<accession>A0A0E9VS87</accession>
<reference evidence="1" key="1">
    <citation type="submission" date="2014-11" db="EMBL/GenBank/DDBJ databases">
        <authorList>
            <person name="Amaro Gonzalez C."/>
        </authorList>
    </citation>
    <scope>NUCLEOTIDE SEQUENCE</scope>
</reference>
<evidence type="ECO:0000313" key="1">
    <source>
        <dbReference type="EMBL" id="JAH80936.1"/>
    </source>
</evidence>
<reference evidence="1" key="2">
    <citation type="journal article" date="2015" name="Fish Shellfish Immunol.">
        <title>Early steps in the European eel (Anguilla anguilla)-Vibrio vulnificus interaction in the gills: Role of the RtxA13 toxin.</title>
        <authorList>
            <person name="Callol A."/>
            <person name="Pajuelo D."/>
            <person name="Ebbesson L."/>
            <person name="Teles M."/>
            <person name="MacKenzie S."/>
            <person name="Amaro C."/>
        </authorList>
    </citation>
    <scope>NUCLEOTIDE SEQUENCE</scope>
</reference>